<dbReference type="AlphaFoldDB" id="A0A6J4TAA2"/>
<evidence type="ECO:0000256" key="1">
    <source>
        <dbReference type="SAM" id="MobiDB-lite"/>
    </source>
</evidence>
<name>A0A6J4TAA2_9ACTN</name>
<organism evidence="2">
    <name type="scientific">uncultured Solirubrobacteraceae bacterium</name>
    <dbReference type="NCBI Taxonomy" id="1162706"/>
    <lineage>
        <taxon>Bacteria</taxon>
        <taxon>Bacillati</taxon>
        <taxon>Actinomycetota</taxon>
        <taxon>Thermoleophilia</taxon>
        <taxon>Solirubrobacterales</taxon>
        <taxon>Solirubrobacteraceae</taxon>
        <taxon>environmental samples</taxon>
    </lineage>
</organism>
<sequence>ELAAVDVDGLSGDEAGIGRGKQERRAQRDPRAPRRAAARARGAGREDLAREAVAHRLGDAQARCDDVDGDAV</sequence>
<feature type="region of interest" description="Disordered" evidence="1">
    <location>
        <begin position="1"/>
        <end position="47"/>
    </location>
</feature>
<evidence type="ECO:0000313" key="2">
    <source>
        <dbReference type="EMBL" id="CAA9517513.1"/>
    </source>
</evidence>
<proteinExistence type="predicted"/>
<feature type="non-terminal residue" evidence="2">
    <location>
        <position position="72"/>
    </location>
</feature>
<dbReference type="EMBL" id="CADCVQ010000133">
    <property type="protein sequence ID" value="CAA9517513.1"/>
    <property type="molecule type" value="Genomic_DNA"/>
</dbReference>
<feature type="non-terminal residue" evidence="2">
    <location>
        <position position="1"/>
    </location>
</feature>
<reference evidence="2" key="1">
    <citation type="submission" date="2020-02" db="EMBL/GenBank/DDBJ databases">
        <authorList>
            <person name="Meier V. D."/>
        </authorList>
    </citation>
    <scope>NUCLEOTIDE SEQUENCE</scope>
    <source>
        <strain evidence="2">AVDCRST_MAG67</strain>
    </source>
</reference>
<feature type="compositionally biased region" description="Basic and acidic residues" evidence="1">
    <location>
        <begin position="20"/>
        <end position="32"/>
    </location>
</feature>
<gene>
    <name evidence="2" type="ORF">AVDCRST_MAG67-3152</name>
</gene>
<accession>A0A6J4TAA2</accession>
<protein>
    <submittedName>
        <fullName evidence="2">Uncharacterized protein</fullName>
    </submittedName>
</protein>